<dbReference type="EMBL" id="BK015895">
    <property type="protein sequence ID" value="DAD72236.1"/>
    <property type="molecule type" value="Genomic_DNA"/>
</dbReference>
<keyword evidence="1" id="KW-0472">Membrane</keyword>
<sequence length="41" mass="4716">MTTLILKRKVNVTVIIFNIASPVYVVSMMKFANNQKHCKYA</sequence>
<accession>A0A8S5LQC4</accession>
<organism evidence="2">
    <name type="scientific">Siphoviridae sp. ctTC45</name>
    <dbReference type="NCBI Taxonomy" id="2827573"/>
    <lineage>
        <taxon>Viruses</taxon>
        <taxon>Duplodnaviria</taxon>
        <taxon>Heunggongvirae</taxon>
        <taxon>Uroviricota</taxon>
        <taxon>Caudoviricetes</taxon>
    </lineage>
</organism>
<feature type="transmembrane region" description="Helical" evidence="1">
    <location>
        <begin position="12"/>
        <end position="32"/>
    </location>
</feature>
<protein>
    <submittedName>
        <fullName evidence="2">Uncharacterized protein</fullName>
    </submittedName>
</protein>
<reference evidence="2" key="1">
    <citation type="journal article" date="2021" name="Proc. Natl. Acad. Sci. U.S.A.">
        <title>A Catalog of Tens of Thousands of Viruses from Human Metagenomes Reveals Hidden Associations with Chronic Diseases.</title>
        <authorList>
            <person name="Tisza M.J."/>
            <person name="Buck C.B."/>
        </authorList>
    </citation>
    <scope>NUCLEOTIDE SEQUENCE</scope>
    <source>
        <strain evidence="2">CtTC45</strain>
    </source>
</reference>
<evidence type="ECO:0000256" key="1">
    <source>
        <dbReference type="SAM" id="Phobius"/>
    </source>
</evidence>
<name>A0A8S5LQC4_9CAUD</name>
<evidence type="ECO:0000313" key="2">
    <source>
        <dbReference type="EMBL" id="DAD72236.1"/>
    </source>
</evidence>
<keyword evidence="1" id="KW-1133">Transmembrane helix</keyword>
<proteinExistence type="predicted"/>
<keyword evidence="1" id="KW-0812">Transmembrane</keyword>